<keyword evidence="4" id="KW-0732">Signal</keyword>
<evidence type="ECO:0000259" key="5">
    <source>
        <dbReference type="PROSITE" id="PS52035"/>
    </source>
</evidence>
<dbReference type="Proteomes" id="UP001267426">
    <property type="component" value="Unassembled WGS sequence"/>
</dbReference>
<reference evidence="6 7" key="1">
    <citation type="submission" date="2023-09" db="EMBL/GenBank/DDBJ databases">
        <authorList>
            <person name="Rey-Velasco X."/>
        </authorList>
    </citation>
    <scope>NUCLEOTIDE SEQUENCE [LARGE SCALE GENOMIC DNA]</scope>
    <source>
        <strain evidence="6 7">F394</strain>
    </source>
</reference>
<dbReference type="PANTHER" id="PTHR11705:SF145">
    <property type="entry name" value="PEPTIDASE M14 CARBOXYPEPTIDASE A DOMAIN-CONTAINING PROTEIN"/>
    <property type="match status" value="1"/>
</dbReference>
<dbReference type="CDD" id="cd06241">
    <property type="entry name" value="M14-like"/>
    <property type="match status" value="1"/>
</dbReference>
<evidence type="ECO:0000256" key="4">
    <source>
        <dbReference type="SAM" id="SignalP"/>
    </source>
</evidence>
<comment type="cofactor">
    <cofactor evidence="1">
        <name>Zn(2+)</name>
        <dbReference type="ChEBI" id="CHEBI:29105"/>
    </cofactor>
</comment>
<comment type="caution">
    <text evidence="3">Lacks conserved residue(s) required for the propagation of feature annotation.</text>
</comment>
<dbReference type="EMBL" id="JAVRHT010000030">
    <property type="protein sequence ID" value="MDT0632525.1"/>
    <property type="molecule type" value="Genomic_DNA"/>
</dbReference>
<sequence>MTHPAPLLFVLAALVGGAVLAGCAAAGGAATADATAPLTTRAEQADYRETSTYADVAAFLGELEERGADRRGGVAVSTFGETVEGRALPLAVWGAPSAAAARATGKTRVLVVADIHGGEVAGKEAALAVLRDLAAGRHDDWADSLVVAVAPLYNADGNERIAHDNRPLQLGPVGGMGERTNAQGLDLNRDFTKLASPEARALVGLIRDLDPHVVLDLHTTNGTLMGYDLTYAPPLSPATPPAVDRELWERWLPAVTAALRARYDLATYHYGNVPGAFGEAATAPRGWYSFSPQPRFSTNYVGLRGRFGILAEAYSYAPFAERVAASKRFVEEVLDYASRHASRIRALADEADRDRVVGEEVAVRATFAALPEPVEVLLGEADTVSHPVTGAPMLRRRDVRRPETMPAFVRFAASETTTAPAVYVVTGEHKDAVVRLLDAHGIAYREEYVWGVAREAFRVDSVAVAERPSQGVQMQEVWGQWEPVPAETGSPPRLAPSLVVPVDQPLGRLVVALLDPRSDDGVVAWGVVPAVAWRPGQTGPIQRVPGGVGE</sequence>
<protein>
    <submittedName>
        <fullName evidence="6">M14 family metallopeptidase</fullName>
    </submittedName>
</protein>
<gene>
    <name evidence="6" type="ORF">RM540_12260</name>
</gene>
<dbReference type="InterPro" id="IPR000834">
    <property type="entry name" value="Peptidase_M14"/>
</dbReference>
<evidence type="ECO:0000256" key="2">
    <source>
        <dbReference type="ARBA" id="ARBA00005988"/>
    </source>
</evidence>
<evidence type="ECO:0000256" key="1">
    <source>
        <dbReference type="ARBA" id="ARBA00001947"/>
    </source>
</evidence>
<keyword evidence="7" id="KW-1185">Reference proteome</keyword>
<dbReference type="RefSeq" id="WP_311664485.1">
    <property type="nucleotide sequence ID" value="NZ_JAVRHT010000030.1"/>
</dbReference>
<dbReference type="PANTHER" id="PTHR11705">
    <property type="entry name" value="PROTEASE FAMILY M14 CARBOXYPEPTIDASE A,B"/>
    <property type="match status" value="1"/>
</dbReference>
<dbReference type="Pfam" id="PF00246">
    <property type="entry name" value="Peptidase_M14"/>
    <property type="match status" value="1"/>
</dbReference>
<comment type="caution">
    <text evidence="6">The sequence shown here is derived from an EMBL/GenBank/DDBJ whole genome shotgun (WGS) entry which is preliminary data.</text>
</comment>
<proteinExistence type="inferred from homology"/>
<feature type="signal peptide" evidence="4">
    <location>
        <begin position="1"/>
        <end position="21"/>
    </location>
</feature>
<accession>A0ABU3BTG5</accession>
<feature type="domain" description="Peptidase M14" evidence="5">
    <location>
        <begin position="49"/>
        <end position="334"/>
    </location>
</feature>
<feature type="chain" id="PRO_5046274681" evidence="4">
    <location>
        <begin position="22"/>
        <end position="550"/>
    </location>
</feature>
<evidence type="ECO:0000313" key="6">
    <source>
        <dbReference type="EMBL" id="MDT0632525.1"/>
    </source>
</evidence>
<dbReference type="PROSITE" id="PS52035">
    <property type="entry name" value="PEPTIDASE_M14"/>
    <property type="match status" value="1"/>
</dbReference>
<comment type="similarity">
    <text evidence="2 3">Belongs to the peptidase M14 family.</text>
</comment>
<organism evidence="6 7">
    <name type="scientific">Rubrivirga litoralis</name>
    <dbReference type="NCBI Taxonomy" id="3075598"/>
    <lineage>
        <taxon>Bacteria</taxon>
        <taxon>Pseudomonadati</taxon>
        <taxon>Rhodothermota</taxon>
        <taxon>Rhodothermia</taxon>
        <taxon>Rhodothermales</taxon>
        <taxon>Rubricoccaceae</taxon>
        <taxon>Rubrivirga</taxon>
    </lineage>
</organism>
<name>A0ABU3BTG5_9BACT</name>
<evidence type="ECO:0000313" key="7">
    <source>
        <dbReference type="Proteomes" id="UP001267426"/>
    </source>
</evidence>
<dbReference type="Gene3D" id="3.40.630.10">
    <property type="entry name" value="Zn peptidases"/>
    <property type="match status" value="1"/>
</dbReference>
<dbReference type="SUPFAM" id="SSF53187">
    <property type="entry name" value="Zn-dependent exopeptidases"/>
    <property type="match status" value="1"/>
</dbReference>
<dbReference type="SMART" id="SM00631">
    <property type="entry name" value="Zn_pept"/>
    <property type="match status" value="1"/>
</dbReference>
<evidence type="ECO:0000256" key="3">
    <source>
        <dbReference type="PROSITE-ProRule" id="PRU01379"/>
    </source>
</evidence>